<dbReference type="EMBL" id="MF285618">
    <property type="protein sequence ID" value="ATA65534.1"/>
    <property type="molecule type" value="Genomic_DNA"/>
</dbReference>
<evidence type="ECO:0000313" key="2">
    <source>
        <dbReference type="Proteomes" id="UP000223363"/>
    </source>
</evidence>
<protein>
    <submittedName>
        <fullName evidence="1">Uncharacterized protein</fullName>
    </submittedName>
</protein>
<sequence length="106" mass="11807">MKTIITVLTTVLIATVPFLPKAEASNVYHTDKGVTFTIDGKLAEIEQNGKVTKCALVISKDATSAWKCSNGKQLWIRNKPESELITFAIFDQKDDYPDFIDSVLKK</sequence>
<accession>A0A289ZTS8</accession>
<gene>
    <name evidence="1" type="ORF">2050HW_00199</name>
</gene>
<name>A0A289ZTS8_9CAUD</name>
<organism evidence="1 2">
    <name type="scientific">Serratia phage vB_SmaM_ 2050HW</name>
    <dbReference type="NCBI Taxonomy" id="2024252"/>
    <lineage>
        <taxon>Viruses</taxon>
        <taxon>Duplodnaviria</taxon>
        <taxon>Heunggongvirae</taxon>
        <taxon>Uroviricota</taxon>
        <taxon>Caudoviricetes</taxon>
        <taxon>Chimalliviridae</taxon>
        <taxon>Moabitevirus</taxon>
        <taxon>Moabitevirus mv2050HW</taxon>
    </lineage>
</organism>
<keyword evidence="2" id="KW-1185">Reference proteome</keyword>
<reference evidence="2" key="1">
    <citation type="submission" date="2017-06" db="EMBL/GenBank/DDBJ databases">
        <authorList>
            <person name="Zhao X."/>
        </authorList>
    </citation>
    <scope>NUCLEOTIDE SEQUENCE [LARGE SCALE GENOMIC DNA]</scope>
</reference>
<dbReference type="Proteomes" id="UP000223363">
    <property type="component" value="Segment"/>
</dbReference>
<evidence type="ECO:0000313" key="1">
    <source>
        <dbReference type="EMBL" id="ATA65534.1"/>
    </source>
</evidence>
<proteinExistence type="predicted"/>